<gene>
    <name evidence="3" type="ORF">AMORRO_LOCUS7937</name>
</gene>
<feature type="region of interest" description="Disordered" evidence="1">
    <location>
        <begin position="96"/>
        <end position="117"/>
    </location>
</feature>
<proteinExistence type="predicted"/>
<evidence type="ECO:0000313" key="3">
    <source>
        <dbReference type="EMBL" id="CAG8604665.1"/>
    </source>
</evidence>
<evidence type="ECO:0000259" key="2">
    <source>
        <dbReference type="Pfam" id="PF02251"/>
    </source>
</evidence>
<feature type="non-terminal residue" evidence="3">
    <location>
        <position position="184"/>
    </location>
</feature>
<evidence type="ECO:0000256" key="1">
    <source>
        <dbReference type="SAM" id="MobiDB-lite"/>
    </source>
</evidence>
<dbReference type="InterPro" id="IPR036252">
    <property type="entry name" value="Proteasome_activ_sf"/>
</dbReference>
<evidence type="ECO:0000313" key="4">
    <source>
        <dbReference type="Proteomes" id="UP000789342"/>
    </source>
</evidence>
<keyword evidence="4" id="KW-1185">Reference proteome</keyword>
<dbReference type="InterPro" id="IPR003185">
    <property type="entry name" value="Proteasome_activ_PA28_N"/>
</dbReference>
<dbReference type="AlphaFoldDB" id="A0A9N9CLX5"/>
<feature type="domain" description="Proteasome activator PA28 N-terminal" evidence="2">
    <location>
        <begin position="21"/>
        <end position="55"/>
    </location>
</feature>
<dbReference type="GO" id="GO:0008537">
    <property type="term" value="C:proteasome activator complex"/>
    <property type="evidence" value="ECO:0007669"/>
    <property type="project" value="InterPro"/>
</dbReference>
<dbReference type="OrthoDB" id="2358734at2759"/>
<protein>
    <submittedName>
        <fullName evidence="3">380_t:CDS:1</fullName>
    </submittedName>
</protein>
<sequence length="184" mass="20894">MSQQNDEACLQSSGTNNEIAEENVARFQSQLSSQSLEIINHIFPQKILELSRLLNVHTNSRVGSQSLDYEESSISRNSSFSIYSYVDVPASDPIVGEGSDNSFSRKRPRNDTEGEGLDIDSKKIEENVKENPWYNVVGDDQPPPNLDGKDYHCIKELQKILEDEISCLVEYCCILRAWILFKYP</sequence>
<name>A0A9N9CLX5_9GLOM</name>
<accession>A0A9N9CLX5</accession>
<dbReference type="Pfam" id="PF02251">
    <property type="entry name" value="PA28_N"/>
    <property type="match status" value="1"/>
</dbReference>
<dbReference type="SUPFAM" id="SSF47216">
    <property type="entry name" value="Proteasome activator"/>
    <property type="match status" value="1"/>
</dbReference>
<comment type="caution">
    <text evidence="3">The sequence shown here is derived from an EMBL/GenBank/DDBJ whole genome shotgun (WGS) entry which is preliminary data.</text>
</comment>
<reference evidence="3" key="1">
    <citation type="submission" date="2021-06" db="EMBL/GenBank/DDBJ databases">
        <authorList>
            <person name="Kallberg Y."/>
            <person name="Tangrot J."/>
            <person name="Rosling A."/>
        </authorList>
    </citation>
    <scope>NUCLEOTIDE SEQUENCE</scope>
    <source>
        <strain evidence="3">CL551</strain>
    </source>
</reference>
<dbReference type="EMBL" id="CAJVPV010006410">
    <property type="protein sequence ID" value="CAG8604665.1"/>
    <property type="molecule type" value="Genomic_DNA"/>
</dbReference>
<dbReference type="Proteomes" id="UP000789342">
    <property type="component" value="Unassembled WGS sequence"/>
</dbReference>
<organism evidence="3 4">
    <name type="scientific">Acaulospora morrowiae</name>
    <dbReference type="NCBI Taxonomy" id="94023"/>
    <lineage>
        <taxon>Eukaryota</taxon>
        <taxon>Fungi</taxon>
        <taxon>Fungi incertae sedis</taxon>
        <taxon>Mucoromycota</taxon>
        <taxon>Glomeromycotina</taxon>
        <taxon>Glomeromycetes</taxon>
        <taxon>Diversisporales</taxon>
        <taxon>Acaulosporaceae</taxon>
        <taxon>Acaulospora</taxon>
    </lineage>
</organism>